<gene>
    <name evidence="1" type="ORF">ESY86_19525</name>
</gene>
<proteinExistence type="predicted"/>
<sequence>MKRLIGFMVMVCLMSCDYFDKKKVNTEQLLQEELKTFNWKDVDEYPSFDSCDSAVEKADKKACFESTLRAILNKNLANQTIIVSEDINDTVFLKITIDRHGVFAINSILSTKRLETEIPQLDSLLRSSLDSLPKIYPAIKRSQQVATQFTLPVLVQIQ</sequence>
<evidence type="ECO:0008006" key="3">
    <source>
        <dbReference type="Google" id="ProtNLM"/>
    </source>
</evidence>
<organism evidence="1 2">
    <name type="scientific">Subsaximicrobium wynnwilliamsii</name>
    <dbReference type="NCBI Taxonomy" id="291179"/>
    <lineage>
        <taxon>Bacteria</taxon>
        <taxon>Pseudomonadati</taxon>
        <taxon>Bacteroidota</taxon>
        <taxon>Flavobacteriia</taxon>
        <taxon>Flavobacteriales</taxon>
        <taxon>Flavobacteriaceae</taxon>
        <taxon>Subsaximicrobium</taxon>
    </lineage>
</organism>
<evidence type="ECO:0000313" key="2">
    <source>
        <dbReference type="Proteomes" id="UP000321578"/>
    </source>
</evidence>
<comment type="caution">
    <text evidence="1">The sequence shown here is derived from an EMBL/GenBank/DDBJ whole genome shotgun (WGS) entry which is preliminary data.</text>
</comment>
<keyword evidence="2" id="KW-1185">Reference proteome</keyword>
<evidence type="ECO:0000313" key="1">
    <source>
        <dbReference type="EMBL" id="TXD86731.1"/>
    </source>
</evidence>
<protein>
    <recommendedName>
        <fullName evidence="3">TonB C-terminal domain-containing protein</fullName>
    </recommendedName>
</protein>
<dbReference type="AlphaFoldDB" id="A0A5C6ZAN1"/>
<dbReference type="EMBL" id="VORO01000041">
    <property type="protein sequence ID" value="TXD86731.1"/>
    <property type="molecule type" value="Genomic_DNA"/>
</dbReference>
<dbReference type="Proteomes" id="UP000321578">
    <property type="component" value="Unassembled WGS sequence"/>
</dbReference>
<dbReference type="OrthoDB" id="1191002at2"/>
<name>A0A5C6ZAN1_9FLAO</name>
<accession>A0A5C6ZAN1</accession>
<reference evidence="1 2" key="1">
    <citation type="submission" date="2019-08" db="EMBL/GenBank/DDBJ databases">
        <title>Genomes of Subsaximicrobium wynnwilliamsii strains.</title>
        <authorList>
            <person name="Bowman J.P."/>
        </authorList>
    </citation>
    <scope>NUCLEOTIDE SEQUENCE [LARGE SCALE GENOMIC DNA]</scope>
    <source>
        <strain evidence="1 2">2-80-2</strain>
    </source>
</reference>
<dbReference type="RefSeq" id="WP_147088396.1">
    <property type="nucleotide sequence ID" value="NZ_VORM01000040.1"/>
</dbReference>